<name>A0A852T3Z1_9MICO</name>
<dbReference type="AlphaFoldDB" id="A0A852T3Z1"/>
<accession>A0A852T3Z1</accession>
<gene>
    <name evidence="1" type="ORF">BJ963_002759</name>
</gene>
<organism evidence="1 2">
    <name type="scientific">Leifsonia soli</name>
    <dbReference type="NCBI Taxonomy" id="582665"/>
    <lineage>
        <taxon>Bacteria</taxon>
        <taxon>Bacillati</taxon>
        <taxon>Actinomycetota</taxon>
        <taxon>Actinomycetes</taxon>
        <taxon>Micrococcales</taxon>
        <taxon>Microbacteriaceae</taxon>
        <taxon>Leifsonia</taxon>
    </lineage>
</organism>
<evidence type="ECO:0000313" key="2">
    <source>
        <dbReference type="Proteomes" id="UP000589620"/>
    </source>
</evidence>
<comment type="caution">
    <text evidence="1">The sequence shown here is derived from an EMBL/GenBank/DDBJ whole genome shotgun (WGS) entry which is preliminary data.</text>
</comment>
<reference evidence="1 2" key="1">
    <citation type="submission" date="2020-07" db="EMBL/GenBank/DDBJ databases">
        <title>Sequencing the genomes of 1000 actinobacteria strains.</title>
        <authorList>
            <person name="Klenk H.-P."/>
        </authorList>
    </citation>
    <scope>NUCLEOTIDE SEQUENCE [LARGE SCALE GENOMIC DNA]</scope>
    <source>
        <strain evidence="1 2">DSM 23871</strain>
    </source>
</reference>
<dbReference type="Proteomes" id="UP000589620">
    <property type="component" value="Unassembled WGS sequence"/>
</dbReference>
<evidence type="ECO:0000313" key="1">
    <source>
        <dbReference type="EMBL" id="NYD75240.1"/>
    </source>
</evidence>
<protein>
    <submittedName>
        <fullName evidence="1">Uncharacterized protein</fullName>
    </submittedName>
</protein>
<dbReference type="EMBL" id="JACCBJ010000001">
    <property type="protein sequence ID" value="NYD75240.1"/>
    <property type="molecule type" value="Genomic_DNA"/>
</dbReference>
<proteinExistence type="predicted"/>
<keyword evidence="2" id="KW-1185">Reference proteome</keyword>
<sequence length="38" mass="4100">MREFATSADVISQLREGWQAVLTGVLDAAHARRASTPS</sequence>